<dbReference type="EMBL" id="QCYK01000002">
    <property type="protein sequence ID" value="PUZ24722.1"/>
    <property type="molecule type" value="Genomic_DNA"/>
</dbReference>
<evidence type="ECO:0000256" key="7">
    <source>
        <dbReference type="SAM" id="Phobius"/>
    </source>
</evidence>
<feature type="transmembrane region" description="Helical" evidence="7">
    <location>
        <begin position="148"/>
        <end position="170"/>
    </location>
</feature>
<dbReference type="Pfam" id="PF13520">
    <property type="entry name" value="AA_permease_2"/>
    <property type="match status" value="1"/>
</dbReference>
<name>A0A2T7BEK3_9BACT</name>
<evidence type="ECO:0000256" key="1">
    <source>
        <dbReference type="ARBA" id="ARBA00004651"/>
    </source>
</evidence>
<evidence type="ECO:0000256" key="6">
    <source>
        <dbReference type="ARBA" id="ARBA00023136"/>
    </source>
</evidence>
<gene>
    <name evidence="8" type="ORF">DCC81_10260</name>
</gene>
<evidence type="ECO:0000256" key="4">
    <source>
        <dbReference type="ARBA" id="ARBA00022692"/>
    </source>
</evidence>
<evidence type="ECO:0000256" key="5">
    <source>
        <dbReference type="ARBA" id="ARBA00022989"/>
    </source>
</evidence>
<dbReference type="PANTHER" id="PTHR45826">
    <property type="entry name" value="POLYAMINE TRANSPORTER PUT1"/>
    <property type="match status" value="1"/>
</dbReference>
<feature type="transmembrane region" description="Helical" evidence="7">
    <location>
        <begin position="412"/>
        <end position="432"/>
    </location>
</feature>
<keyword evidence="4 7" id="KW-0812">Transmembrane</keyword>
<dbReference type="InterPro" id="IPR044566">
    <property type="entry name" value="RMV1-like"/>
</dbReference>
<dbReference type="RefSeq" id="WP_108686563.1">
    <property type="nucleotide sequence ID" value="NZ_QCYK01000002.1"/>
</dbReference>
<sequence length="436" mass="48523">MKHSKRKMLRPAQLAAVIFLTVSGGPYGLEPLLFYGGNNAILLLLAVPILWDIPTIFTVMELNSMMPLNGGYYQWVKQGLGLRWAFYEGWWTWLYTFVDLAIYPVLFVEYAAFFFPAIAHYKLPICWAIIWGCAYLNYRGIVPVGKTALALGGLVVLPFLVMAGMALWHVPVGHVWELPHPTRHMTLPALGMGLYTVMWNFLGWDNATTYAEEVDHPVRSYLWSLGVAFLLIFVLYFATVLVALHSGIDVAALQDQGFPVLGQVIGGRWLGTLLSVGGMASAVGLFSAVMLSVSRMPKVMADDRLLPAVLSKEHPRFETPWVSILCCAVTVSLLVIWTFEDLLIIDITLYGTALFLEFIALILLRKKAPDLERPFRIPLGIPGLCLMTLLPLAVFVVALVGALQEGGNNRPLLFAGLSLVSAEAMWQLVRVWRRTK</sequence>
<feature type="transmembrane region" description="Helical" evidence="7">
    <location>
        <begin position="376"/>
        <end position="400"/>
    </location>
</feature>
<feature type="transmembrane region" description="Helical" evidence="7">
    <location>
        <begin position="185"/>
        <end position="202"/>
    </location>
</feature>
<keyword evidence="3" id="KW-1003">Cell membrane</keyword>
<evidence type="ECO:0000256" key="3">
    <source>
        <dbReference type="ARBA" id="ARBA00022475"/>
    </source>
</evidence>
<dbReference type="Gene3D" id="1.20.1740.10">
    <property type="entry name" value="Amino acid/polyamine transporter I"/>
    <property type="match status" value="1"/>
</dbReference>
<feature type="transmembrane region" description="Helical" evidence="7">
    <location>
        <begin position="343"/>
        <end position="364"/>
    </location>
</feature>
<evidence type="ECO:0008006" key="10">
    <source>
        <dbReference type="Google" id="ProtNLM"/>
    </source>
</evidence>
<keyword evidence="9" id="KW-1185">Reference proteome</keyword>
<feature type="transmembrane region" description="Helical" evidence="7">
    <location>
        <begin position="222"/>
        <end position="248"/>
    </location>
</feature>
<evidence type="ECO:0000313" key="8">
    <source>
        <dbReference type="EMBL" id="PUZ24722.1"/>
    </source>
</evidence>
<keyword evidence="2" id="KW-0813">Transport</keyword>
<feature type="transmembrane region" description="Helical" evidence="7">
    <location>
        <begin position="84"/>
        <end position="106"/>
    </location>
</feature>
<feature type="transmembrane region" description="Helical" evidence="7">
    <location>
        <begin position="268"/>
        <end position="291"/>
    </location>
</feature>
<feature type="transmembrane region" description="Helical" evidence="7">
    <location>
        <begin position="112"/>
        <end position="136"/>
    </location>
</feature>
<reference evidence="8 9" key="1">
    <citation type="submission" date="2018-04" db="EMBL/GenBank/DDBJ databases">
        <title>Chitinophaga fuyangensis sp. nov., isolated from soil in a chemical factory.</title>
        <authorList>
            <person name="Chen K."/>
        </authorList>
    </citation>
    <scope>NUCLEOTIDE SEQUENCE [LARGE SCALE GENOMIC DNA]</scope>
    <source>
        <strain evidence="8 9">LY-1</strain>
    </source>
</reference>
<keyword evidence="5 7" id="KW-1133">Transmembrane helix</keyword>
<evidence type="ECO:0000313" key="9">
    <source>
        <dbReference type="Proteomes" id="UP000244450"/>
    </source>
</evidence>
<dbReference type="AlphaFoldDB" id="A0A2T7BEK3"/>
<keyword evidence="6 7" id="KW-0472">Membrane</keyword>
<dbReference type="OrthoDB" id="9791588at2"/>
<proteinExistence type="predicted"/>
<organism evidence="8 9">
    <name type="scientific">Chitinophaga parva</name>
    <dbReference type="NCBI Taxonomy" id="2169414"/>
    <lineage>
        <taxon>Bacteria</taxon>
        <taxon>Pseudomonadati</taxon>
        <taxon>Bacteroidota</taxon>
        <taxon>Chitinophagia</taxon>
        <taxon>Chitinophagales</taxon>
        <taxon>Chitinophagaceae</taxon>
        <taxon>Chitinophaga</taxon>
    </lineage>
</organism>
<comment type="subcellular location">
    <subcellularLocation>
        <location evidence="1">Cell membrane</location>
        <topology evidence="1">Multi-pass membrane protein</topology>
    </subcellularLocation>
</comment>
<comment type="caution">
    <text evidence="8">The sequence shown here is derived from an EMBL/GenBank/DDBJ whole genome shotgun (WGS) entry which is preliminary data.</text>
</comment>
<dbReference type="PIRSF" id="PIRSF006060">
    <property type="entry name" value="AA_transporter"/>
    <property type="match status" value="1"/>
</dbReference>
<feature type="transmembrane region" description="Helical" evidence="7">
    <location>
        <begin position="40"/>
        <end position="63"/>
    </location>
</feature>
<dbReference type="GO" id="GO:0005886">
    <property type="term" value="C:plasma membrane"/>
    <property type="evidence" value="ECO:0007669"/>
    <property type="project" value="UniProtKB-SubCell"/>
</dbReference>
<evidence type="ECO:0000256" key="2">
    <source>
        <dbReference type="ARBA" id="ARBA00022448"/>
    </source>
</evidence>
<feature type="transmembrane region" description="Helical" evidence="7">
    <location>
        <begin position="320"/>
        <end position="337"/>
    </location>
</feature>
<dbReference type="InterPro" id="IPR002293">
    <property type="entry name" value="AA/rel_permease1"/>
</dbReference>
<dbReference type="GO" id="GO:0022857">
    <property type="term" value="F:transmembrane transporter activity"/>
    <property type="evidence" value="ECO:0007669"/>
    <property type="project" value="InterPro"/>
</dbReference>
<dbReference type="Proteomes" id="UP000244450">
    <property type="component" value="Unassembled WGS sequence"/>
</dbReference>
<dbReference type="PANTHER" id="PTHR45826:SF2">
    <property type="entry name" value="AMINO ACID TRANSPORTER"/>
    <property type="match status" value="1"/>
</dbReference>
<accession>A0A2T7BEK3</accession>
<protein>
    <recommendedName>
        <fullName evidence="10">Amino acid transporter</fullName>
    </recommendedName>
</protein>